<name>A0ABZ0Z063_9CAUD</name>
<dbReference type="InterPro" id="IPR036737">
    <property type="entry name" value="OmpA-like_sf"/>
</dbReference>
<evidence type="ECO:0000259" key="1">
    <source>
        <dbReference type="PROSITE" id="PS51123"/>
    </source>
</evidence>
<feature type="domain" description="OmpA-like" evidence="1">
    <location>
        <begin position="249"/>
        <end position="349"/>
    </location>
</feature>
<dbReference type="PROSITE" id="PS51123">
    <property type="entry name" value="OMPA_2"/>
    <property type="match status" value="1"/>
</dbReference>
<dbReference type="EMBL" id="OR769219">
    <property type="protein sequence ID" value="WQJ51469.1"/>
    <property type="molecule type" value="Genomic_DNA"/>
</dbReference>
<dbReference type="Gene3D" id="3.30.1330.60">
    <property type="entry name" value="OmpA-like domain"/>
    <property type="match status" value="1"/>
</dbReference>
<keyword evidence="3" id="KW-1185">Reference proteome</keyword>
<dbReference type="Proteomes" id="UP001348805">
    <property type="component" value="Segment"/>
</dbReference>
<evidence type="ECO:0000313" key="2">
    <source>
        <dbReference type="EMBL" id="WQJ51469.1"/>
    </source>
</evidence>
<dbReference type="SUPFAM" id="SSF103088">
    <property type="entry name" value="OmpA-like"/>
    <property type="match status" value="1"/>
</dbReference>
<dbReference type="CDD" id="cd07185">
    <property type="entry name" value="OmpA_C-like"/>
    <property type="match status" value="1"/>
</dbReference>
<protein>
    <recommendedName>
        <fullName evidence="1">OmpA-like domain-containing protein</fullName>
    </recommendedName>
</protein>
<dbReference type="InterPro" id="IPR006665">
    <property type="entry name" value="OmpA-like"/>
</dbReference>
<evidence type="ECO:0000313" key="3">
    <source>
        <dbReference type="Proteomes" id="UP001348805"/>
    </source>
</evidence>
<reference evidence="2 3" key="1">
    <citation type="submission" date="2023-11" db="EMBL/GenBank/DDBJ databases">
        <authorList>
            <person name="Cook R."/>
            <person name="Crisci M."/>
            <person name="Pye H."/>
            <person name="Adriaenssens E."/>
            <person name="Santini J."/>
        </authorList>
    </citation>
    <scope>NUCLEOTIDE SEQUENCE [LARGE SCALE GENOMIC DNA]</scope>
    <source>
        <strain evidence="2">Lak_Megaphage_RVC_AP3_GC26</strain>
    </source>
</reference>
<organism evidence="2 3">
    <name type="scientific">phage Lak_Megaphage_RVC_AP3_GC26</name>
    <dbReference type="NCBI Taxonomy" id="3109225"/>
    <lineage>
        <taxon>Viruses</taxon>
        <taxon>Duplodnaviria</taxon>
        <taxon>Heunggongvirae</taxon>
        <taxon>Uroviricota</taxon>
        <taxon>Caudoviricetes</taxon>
        <taxon>Caudoviricetes code 15 clade</taxon>
    </lineage>
</organism>
<sequence length="349" mass="38064">MKKFIFMLIAMFTFAIGSINAQTQNDYAGSSKFTDNVSVTLQGGVLTSFNNFYSGHTAMAPIILIGADKYVTPWLGFGVEGRTLVGTGHGSYNTYTAFDYVNVSGLAKVNLANAFKFDGTRKFFEPVVYTGLGWGHQTASYGDNHNNWMTYRAGAEFNFNLGEDRAWGIVVNPSVVWNDIDNGKLVKKNGSFEITAGVVYRFKNSNGKRSFAKAHLYDAAEVAALNKKINELESREPVVIEKIVEKPVATNTVACVGSNVFIAPFKFNSSVLSDKCKSVLDNIAEGTTVVIDAYASSEPKSSAKYNTKLSVERANAVKKYLESRGVKVTDTTGHGMDDDFGRVAIVTVK</sequence>
<dbReference type="Pfam" id="PF00691">
    <property type="entry name" value="OmpA"/>
    <property type="match status" value="1"/>
</dbReference>
<proteinExistence type="predicted"/>
<accession>A0ABZ0Z063</accession>